<organism evidence="4 5">
    <name type="scientific">Geotalea daltonii (strain DSM 22248 / JCM 15807 / FRC-32)</name>
    <name type="common">Geobacter daltonii</name>
    <dbReference type="NCBI Taxonomy" id="316067"/>
    <lineage>
        <taxon>Bacteria</taxon>
        <taxon>Pseudomonadati</taxon>
        <taxon>Thermodesulfobacteriota</taxon>
        <taxon>Desulfuromonadia</taxon>
        <taxon>Geobacterales</taxon>
        <taxon>Geobacteraceae</taxon>
        <taxon>Geotalea</taxon>
    </lineage>
</organism>
<dbReference type="Proteomes" id="UP000007721">
    <property type="component" value="Chromosome"/>
</dbReference>
<dbReference type="InterPro" id="IPR021796">
    <property type="entry name" value="Tll0287-like_dom"/>
</dbReference>
<reference evidence="4 5" key="1">
    <citation type="submission" date="2009-01" db="EMBL/GenBank/DDBJ databases">
        <title>Complete sequence of Geobacter sp. FRC-32.</title>
        <authorList>
            <consortium name="US DOE Joint Genome Institute"/>
            <person name="Lucas S."/>
            <person name="Copeland A."/>
            <person name="Lapidus A."/>
            <person name="Glavina del Rio T."/>
            <person name="Dalin E."/>
            <person name="Tice H."/>
            <person name="Bruce D."/>
            <person name="Goodwin L."/>
            <person name="Pitluck S."/>
            <person name="Saunders E."/>
            <person name="Brettin T."/>
            <person name="Detter J.C."/>
            <person name="Han C."/>
            <person name="Larimer F."/>
            <person name="Land M."/>
            <person name="Hauser L."/>
            <person name="Kyrpides N."/>
            <person name="Ovchinnikova G."/>
            <person name="Kostka J."/>
            <person name="Richardson P."/>
        </authorList>
    </citation>
    <scope>NUCLEOTIDE SEQUENCE [LARGE SCALE GENOMIC DNA]</scope>
    <source>
        <strain evidence="5">DSM 22248 / JCM 15807 / FRC-32</strain>
    </source>
</reference>
<dbReference type="PANTHER" id="PTHR45138">
    <property type="entry name" value="REGULATORY COMPONENTS OF SENSORY TRANSDUCTION SYSTEM"/>
    <property type="match status" value="1"/>
</dbReference>
<dbReference type="CDD" id="cd01949">
    <property type="entry name" value="GGDEF"/>
    <property type="match status" value="1"/>
</dbReference>
<accession>B9M4E8</accession>
<protein>
    <recommendedName>
        <fullName evidence="1">diguanylate cyclase</fullName>
        <ecNumber evidence="1">2.7.7.65</ecNumber>
    </recommendedName>
</protein>
<dbReference type="PROSITE" id="PS50887">
    <property type="entry name" value="GGDEF"/>
    <property type="match status" value="1"/>
</dbReference>
<dbReference type="InterPro" id="IPR050469">
    <property type="entry name" value="Diguanylate_Cyclase"/>
</dbReference>
<proteinExistence type="predicted"/>
<dbReference type="FunFam" id="3.30.70.270:FF:000001">
    <property type="entry name" value="Diguanylate cyclase domain protein"/>
    <property type="match status" value="1"/>
</dbReference>
<dbReference type="OrthoDB" id="9812260at2"/>
<dbReference type="PANTHER" id="PTHR45138:SF9">
    <property type="entry name" value="DIGUANYLATE CYCLASE DGCM-RELATED"/>
    <property type="match status" value="1"/>
</dbReference>
<comment type="catalytic activity">
    <reaction evidence="2">
        <text>2 GTP = 3',3'-c-di-GMP + 2 diphosphate</text>
        <dbReference type="Rhea" id="RHEA:24898"/>
        <dbReference type="ChEBI" id="CHEBI:33019"/>
        <dbReference type="ChEBI" id="CHEBI:37565"/>
        <dbReference type="ChEBI" id="CHEBI:58805"/>
        <dbReference type="EC" id="2.7.7.65"/>
    </reaction>
</comment>
<dbReference type="Gene3D" id="3.30.450.290">
    <property type="match status" value="1"/>
</dbReference>
<dbReference type="NCBIfam" id="TIGR00254">
    <property type="entry name" value="GGDEF"/>
    <property type="match status" value="1"/>
</dbReference>
<dbReference type="GO" id="GO:0052621">
    <property type="term" value="F:diguanylate cyclase activity"/>
    <property type="evidence" value="ECO:0007669"/>
    <property type="project" value="UniProtKB-EC"/>
</dbReference>
<dbReference type="KEGG" id="geo:Geob_1314"/>
<dbReference type="SMART" id="SM00267">
    <property type="entry name" value="GGDEF"/>
    <property type="match status" value="1"/>
</dbReference>
<evidence type="ECO:0000313" key="4">
    <source>
        <dbReference type="EMBL" id="ACM19674.1"/>
    </source>
</evidence>
<dbReference type="Pfam" id="PF11845">
    <property type="entry name" value="Tll0287-like"/>
    <property type="match status" value="1"/>
</dbReference>
<keyword evidence="5" id="KW-1185">Reference proteome</keyword>
<feature type="domain" description="GGDEF" evidence="3">
    <location>
        <begin position="287"/>
        <end position="417"/>
    </location>
</feature>
<dbReference type="eggNOG" id="COG3706">
    <property type="taxonomic scope" value="Bacteria"/>
</dbReference>
<dbReference type="EC" id="2.7.7.65" evidence="1"/>
<evidence type="ECO:0000256" key="2">
    <source>
        <dbReference type="ARBA" id="ARBA00034247"/>
    </source>
</evidence>
<dbReference type="RefSeq" id="WP_012646403.1">
    <property type="nucleotide sequence ID" value="NC_011979.1"/>
</dbReference>
<evidence type="ECO:0000313" key="5">
    <source>
        <dbReference type="Proteomes" id="UP000007721"/>
    </source>
</evidence>
<dbReference type="AlphaFoldDB" id="B9M4E8"/>
<evidence type="ECO:0000256" key="1">
    <source>
        <dbReference type="ARBA" id="ARBA00012528"/>
    </source>
</evidence>
<name>B9M4E8_GEODF</name>
<evidence type="ECO:0000259" key="3">
    <source>
        <dbReference type="PROSITE" id="PS50887"/>
    </source>
</evidence>
<dbReference type="InterPro" id="IPR029787">
    <property type="entry name" value="Nucleotide_cyclase"/>
</dbReference>
<dbReference type="InterPro" id="IPR000160">
    <property type="entry name" value="GGDEF_dom"/>
</dbReference>
<dbReference type="SUPFAM" id="SSF55073">
    <property type="entry name" value="Nucleotide cyclase"/>
    <property type="match status" value="1"/>
</dbReference>
<gene>
    <name evidence="4" type="ordered locus">Geob_1314</name>
</gene>
<dbReference type="STRING" id="316067.Geob_1314"/>
<dbReference type="Pfam" id="PF00990">
    <property type="entry name" value="GGDEF"/>
    <property type="match status" value="1"/>
</dbReference>
<dbReference type="EMBL" id="CP001390">
    <property type="protein sequence ID" value="ACM19674.1"/>
    <property type="molecule type" value="Genomic_DNA"/>
</dbReference>
<dbReference type="HOGENOM" id="CLU_033810_1_0_7"/>
<dbReference type="Gene3D" id="3.30.70.270">
    <property type="match status" value="1"/>
</dbReference>
<sequence>MAVLWPKPFRYFSDVRLFLLILCIILSLFVVVVSFFLYERTGNLLLQRVREQALAYADLIDHTKMWNYDYGGVYVEKRKGVESNDYLLRIGVKPDLKTTDRRTLTLRNHAIMIKEISVRSEQQDGPSFRIVSAHPLDPANTPDAIEMTALRKFGQGDREMSQLVMQNPSGPIYRYLLPLHADKSCLECHATRIGDVMGALSITLTISELVRQTHLSQLLIVLAAILIIGLVVGITYFLTWRLVINLDEAQQRLKRLASTDELTGLRNRRHIMGRLEEEFERSNRLGEPLCIIMLDLDLFKKINDTWGHPFGDHVLKWVANRMNEVVRAYDVVGRIGGEEFLIISPSTTLGEAVVLAERLRETIEQETINHGGTVIPLTISAGIALMGKADINSDDLIRRADAALYRAKQAGRNRVVV</sequence>
<dbReference type="InterPro" id="IPR043128">
    <property type="entry name" value="Rev_trsase/Diguanyl_cyclase"/>
</dbReference>